<dbReference type="Pfam" id="PF00579">
    <property type="entry name" value="tRNA-synt_1b"/>
    <property type="match status" value="1"/>
</dbReference>
<evidence type="ECO:0000256" key="6">
    <source>
        <dbReference type="ARBA" id="ARBA00022884"/>
    </source>
</evidence>
<dbReference type="PANTHER" id="PTHR11766">
    <property type="entry name" value="TYROSYL-TRNA SYNTHETASE"/>
    <property type="match status" value="1"/>
</dbReference>
<evidence type="ECO:0000256" key="8">
    <source>
        <dbReference type="ARBA" id="ARBA00023146"/>
    </source>
</evidence>
<dbReference type="InterPro" id="IPR024107">
    <property type="entry name" value="Tyr-tRNA-ligase_bac_1"/>
</dbReference>
<evidence type="ECO:0000256" key="9">
    <source>
        <dbReference type="ARBA" id="ARBA00048248"/>
    </source>
</evidence>
<dbReference type="InterPro" id="IPR002307">
    <property type="entry name" value="Tyr-tRNA-ligase"/>
</dbReference>
<sequence length="420" mass="46980">MPTVNPTLFDDLQQRGLIAQAANRDELEQHLTHARTVYCGFDPTAGSLHIGHLVPLLMLKRFHEAGHKVLALVGGATGMIGDPSFKATERSLNSADTVQQWVADLSMQIAAVLPESQENPPKIVNNADWIGQINLIDFFRDIGKHFSVNAMINKESVKQRLNRPDQGISFTEFSYALLQSYDFVHLNKAYECSLQIGGNDQWGNITSGIDLTRRLNQQKVYGMTLPLITKSDGTKFGKTESGAVWLDPSKTSPYAFYQFWLNTADADVYHFLRYYTFLSLEEIDQIEAADKAHQGKPQAQQILAQAVTKLVHGNDALVSAERISQALFSGEFNTLTMAELQQLEQDGMPASKLDSQQKLSQTLVDVGLASSLRQAREFIANNAISINGEVVDHEQLSDCRPLHDKYWIIRRGKKQFHLGY</sequence>
<dbReference type="CDD" id="cd00165">
    <property type="entry name" value="S4"/>
    <property type="match status" value="1"/>
</dbReference>
<proteinExistence type="inferred from homology"/>
<dbReference type="InterPro" id="IPR054608">
    <property type="entry name" value="SYY-like_C"/>
</dbReference>
<dbReference type="PROSITE" id="PS50889">
    <property type="entry name" value="S4"/>
    <property type="match status" value="1"/>
</dbReference>
<keyword evidence="8 11" id="KW-0030">Aminoacyl-tRNA synthetase</keyword>
<dbReference type="SUPFAM" id="SSF55174">
    <property type="entry name" value="Alpha-L RNA-binding motif"/>
    <property type="match status" value="1"/>
</dbReference>
<keyword evidence="4 11" id="KW-0547">Nucleotide-binding</keyword>
<evidence type="ECO:0000256" key="4">
    <source>
        <dbReference type="ARBA" id="ARBA00022741"/>
    </source>
</evidence>
<dbReference type="SUPFAM" id="SSF52374">
    <property type="entry name" value="Nucleotidylyl transferase"/>
    <property type="match status" value="1"/>
</dbReference>
<dbReference type="InterPro" id="IPR001412">
    <property type="entry name" value="aa-tRNA-synth_I_CS"/>
</dbReference>
<comment type="catalytic activity">
    <reaction evidence="9 11">
        <text>tRNA(Tyr) + L-tyrosine + ATP = L-tyrosyl-tRNA(Tyr) + AMP + diphosphate + H(+)</text>
        <dbReference type="Rhea" id="RHEA:10220"/>
        <dbReference type="Rhea" id="RHEA-COMP:9706"/>
        <dbReference type="Rhea" id="RHEA-COMP:9707"/>
        <dbReference type="ChEBI" id="CHEBI:15378"/>
        <dbReference type="ChEBI" id="CHEBI:30616"/>
        <dbReference type="ChEBI" id="CHEBI:33019"/>
        <dbReference type="ChEBI" id="CHEBI:58315"/>
        <dbReference type="ChEBI" id="CHEBI:78442"/>
        <dbReference type="ChEBI" id="CHEBI:78536"/>
        <dbReference type="ChEBI" id="CHEBI:456215"/>
        <dbReference type="EC" id="6.1.1.1"/>
    </reaction>
</comment>
<dbReference type="STRING" id="858640.A3K86_15300"/>
<feature type="domain" description="Tyrosine--tRNA ligase SYY-like C-terminal" evidence="13">
    <location>
        <begin position="339"/>
        <end position="418"/>
    </location>
</feature>
<dbReference type="Proteomes" id="UP000078503">
    <property type="component" value="Unassembled WGS sequence"/>
</dbReference>
<keyword evidence="5 11" id="KW-0067">ATP-binding</keyword>
<feature type="binding site" evidence="11">
    <location>
        <position position="38"/>
    </location>
    <ligand>
        <name>L-tyrosine</name>
        <dbReference type="ChEBI" id="CHEBI:58315"/>
    </ligand>
</feature>
<protein>
    <recommendedName>
        <fullName evidence="11">Tyrosine--tRNA ligase</fullName>
        <ecNumber evidence="11">6.1.1.1</ecNumber>
    </recommendedName>
    <alternativeName>
        <fullName evidence="11">Tyrosyl-tRNA synthetase</fullName>
        <shortName evidence="11">TyrRS</shortName>
    </alternativeName>
</protein>
<keyword evidence="6 12" id="KW-0694">RNA-binding</keyword>
<evidence type="ECO:0000256" key="12">
    <source>
        <dbReference type="PROSITE-ProRule" id="PRU00182"/>
    </source>
</evidence>
<evidence type="ECO:0000256" key="1">
    <source>
        <dbReference type="ARBA" id="ARBA00004496"/>
    </source>
</evidence>
<evidence type="ECO:0000313" key="14">
    <source>
        <dbReference type="EMBL" id="OAN13031.1"/>
    </source>
</evidence>
<dbReference type="PRINTS" id="PR01040">
    <property type="entry name" value="TRNASYNTHTYR"/>
</dbReference>
<evidence type="ECO:0000256" key="3">
    <source>
        <dbReference type="ARBA" id="ARBA00022598"/>
    </source>
</evidence>
<accession>A0A178K6X0</accession>
<evidence type="ECO:0000256" key="11">
    <source>
        <dbReference type="HAMAP-Rule" id="MF_02006"/>
    </source>
</evidence>
<comment type="subcellular location">
    <subcellularLocation>
        <location evidence="1 11">Cytoplasm</location>
    </subcellularLocation>
</comment>
<dbReference type="InterPro" id="IPR024088">
    <property type="entry name" value="Tyr-tRNA-ligase_bac-type"/>
</dbReference>
<dbReference type="GO" id="GO:0042803">
    <property type="term" value="F:protein homodimerization activity"/>
    <property type="evidence" value="ECO:0007669"/>
    <property type="project" value="UniProtKB-ARBA"/>
</dbReference>
<dbReference type="GO" id="GO:0005524">
    <property type="term" value="F:ATP binding"/>
    <property type="evidence" value="ECO:0007669"/>
    <property type="project" value="UniProtKB-UniRule"/>
</dbReference>
<comment type="function">
    <text evidence="11">Catalyzes the attachment of tyrosine to tRNA(Tyr) in a two-step reaction: tyrosine is first activated by ATP to form Tyr-AMP and then transferred to the acceptor end of tRNA(Tyr).</text>
</comment>
<keyword evidence="7 11" id="KW-0648">Protein biosynthesis</keyword>
<dbReference type="EMBL" id="LVHF01000029">
    <property type="protein sequence ID" value="OAN13031.1"/>
    <property type="molecule type" value="Genomic_DNA"/>
</dbReference>
<dbReference type="FunFam" id="1.10.240.10:FF:000001">
    <property type="entry name" value="Tyrosine--tRNA ligase"/>
    <property type="match status" value="1"/>
</dbReference>
<dbReference type="FunFam" id="3.40.50.620:FF:000008">
    <property type="entry name" value="Tyrosine--tRNA ligase"/>
    <property type="match status" value="1"/>
</dbReference>
<feature type="binding site" evidence="11">
    <location>
        <position position="238"/>
    </location>
    <ligand>
        <name>ATP</name>
        <dbReference type="ChEBI" id="CHEBI:30616"/>
    </ligand>
</feature>
<dbReference type="InterPro" id="IPR002305">
    <property type="entry name" value="aa-tRNA-synth_Ic"/>
</dbReference>
<evidence type="ECO:0000259" key="13">
    <source>
        <dbReference type="Pfam" id="PF22421"/>
    </source>
</evidence>
<dbReference type="EC" id="6.1.1.1" evidence="11"/>
<organism evidence="14 15">
    <name type="scientific">Photobacterium jeanii</name>
    <dbReference type="NCBI Taxonomy" id="858640"/>
    <lineage>
        <taxon>Bacteria</taxon>
        <taxon>Pseudomonadati</taxon>
        <taxon>Pseudomonadota</taxon>
        <taxon>Gammaproteobacteria</taxon>
        <taxon>Vibrionales</taxon>
        <taxon>Vibrionaceae</taxon>
        <taxon>Photobacterium</taxon>
    </lineage>
</organism>
<dbReference type="AlphaFoldDB" id="A0A178K6X0"/>
<dbReference type="InterPro" id="IPR014729">
    <property type="entry name" value="Rossmann-like_a/b/a_fold"/>
</dbReference>
<evidence type="ECO:0000256" key="7">
    <source>
        <dbReference type="ARBA" id="ARBA00022917"/>
    </source>
</evidence>
<keyword evidence="15" id="KW-1185">Reference proteome</keyword>
<dbReference type="GO" id="GO:0003723">
    <property type="term" value="F:RNA binding"/>
    <property type="evidence" value="ECO:0007669"/>
    <property type="project" value="UniProtKB-KW"/>
</dbReference>
<evidence type="ECO:0000256" key="10">
    <source>
        <dbReference type="ARBA" id="ARBA00060965"/>
    </source>
</evidence>
<feature type="binding site" evidence="11">
    <location>
        <position position="179"/>
    </location>
    <ligand>
        <name>L-tyrosine</name>
        <dbReference type="ChEBI" id="CHEBI:58315"/>
    </ligand>
</feature>
<keyword evidence="3 11" id="KW-0436">Ligase</keyword>
<dbReference type="NCBIfam" id="TIGR00234">
    <property type="entry name" value="tyrS"/>
    <property type="match status" value="1"/>
</dbReference>
<dbReference type="Gene3D" id="3.40.50.620">
    <property type="entry name" value="HUPs"/>
    <property type="match status" value="1"/>
</dbReference>
<evidence type="ECO:0000256" key="2">
    <source>
        <dbReference type="ARBA" id="ARBA00022490"/>
    </source>
</evidence>
<dbReference type="CDD" id="cd00805">
    <property type="entry name" value="TyrRS_core"/>
    <property type="match status" value="1"/>
</dbReference>
<dbReference type="HAMAP" id="MF_02006">
    <property type="entry name" value="Tyr_tRNA_synth_type1"/>
    <property type="match status" value="1"/>
</dbReference>
<reference evidence="14 15" key="1">
    <citation type="submission" date="2016-03" db="EMBL/GenBank/DDBJ databases">
        <title>Photobacterium proteolyticum sp. nov. a protease producing bacterium isolated from ocean sediments of Laizhou Bay.</title>
        <authorList>
            <person name="Li Y."/>
        </authorList>
    </citation>
    <scope>NUCLEOTIDE SEQUENCE [LARGE SCALE GENOMIC DNA]</scope>
    <source>
        <strain evidence="14 15">R-40508</strain>
    </source>
</reference>
<dbReference type="GO" id="GO:0004831">
    <property type="term" value="F:tyrosine-tRNA ligase activity"/>
    <property type="evidence" value="ECO:0007669"/>
    <property type="project" value="UniProtKB-UniRule"/>
</dbReference>
<comment type="subunit">
    <text evidence="11">Homodimer.</text>
</comment>
<dbReference type="GO" id="GO:0006437">
    <property type="term" value="P:tyrosyl-tRNA aminoacylation"/>
    <property type="evidence" value="ECO:0007669"/>
    <property type="project" value="UniProtKB-UniRule"/>
</dbReference>
<feature type="short sequence motif" description="'HIGH' region" evidence="11">
    <location>
        <begin position="43"/>
        <end position="52"/>
    </location>
</feature>
<keyword evidence="2 11" id="KW-0963">Cytoplasm</keyword>
<name>A0A178K6X0_9GAMM</name>
<comment type="caution">
    <text evidence="14">The sequence shown here is derived from an EMBL/GenBank/DDBJ whole genome shotgun (WGS) entry which is preliminary data.</text>
</comment>
<feature type="binding site" evidence="11">
    <location>
        <position position="175"/>
    </location>
    <ligand>
        <name>L-tyrosine</name>
        <dbReference type="ChEBI" id="CHEBI:58315"/>
    </ligand>
</feature>
<dbReference type="Gene3D" id="3.10.290.10">
    <property type="entry name" value="RNA-binding S4 domain"/>
    <property type="match status" value="1"/>
</dbReference>
<dbReference type="Gene3D" id="1.10.240.10">
    <property type="entry name" value="Tyrosyl-Transfer RNA Synthetase"/>
    <property type="match status" value="1"/>
</dbReference>
<dbReference type="PROSITE" id="PS00178">
    <property type="entry name" value="AA_TRNA_LIGASE_I"/>
    <property type="match status" value="1"/>
</dbReference>
<dbReference type="PANTHER" id="PTHR11766:SF0">
    <property type="entry name" value="TYROSINE--TRNA LIGASE, MITOCHONDRIAL"/>
    <property type="match status" value="1"/>
</dbReference>
<evidence type="ECO:0000256" key="5">
    <source>
        <dbReference type="ARBA" id="ARBA00022840"/>
    </source>
</evidence>
<evidence type="ECO:0000313" key="15">
    <source>
        <dbReference type="Proteomes" id="UP000078503"/>
    </source>
</evidence>
<feature type="short sequence motif" description="'KMSKS' region" evidence="11">
    <location>
        <begin position="235"/>
        <end position="239"/>
    </location>
</feature>
<comment type="similarity">
    <text evidence="10 11">Belongs to the class-I aminoacyl-tRNA synthetase family. TyrS type 1 subfamily.</text>
</comment>
<dbReference type="Pfam" id="PF22421">
    <property type="entry name" value="SYY_C-terminal"/>
    <property type="match status" value="1"/>
</dbReference>
<gene>
    <name evidence="11" type="primary">tyrS</name>
    <name evidence="14" type="ORF">A3K86_15300</name>
</gene>
<dbReference type="InterPro" id="IPR036986">
    <property type="entry name" value="S4_RNA-bd_sf"/>
</dbReference>
<dbReference type="OrthoDB" id="9804243at2"/>
<dbReference type="GO" id="GO:0005829">
    <property type="term" value="C:cytosol"/>
    <property type="evidence" value="ECO:0007669"/>
    <property type="project" value="TreeGrafter"/>
</dbReference>
<dbReference type="RefSeq" id="WP_068332929.1">
    <property type="nucleotide sequence ID" value="NZ_LVHF01000029.1"/>
</dbReference>